<sequence length="280" mass="29909">MAGSFTAVSATAQTTGDPVVVTARPLPTRAVVDKWVRDLSIRRSSDEPLSRMNEPLCVATAGLASSVGKLLADRVLSNAQRLKIPLAGGKCRPNVLILFVDNGAAQVDWLVKHRLGMFGDLPYSTIRALRHDPGPVHAWHITAIASRDGDKLVQGEGGFPMLHIPSASRIDAPIQSMIVAAVVLIDRSSIVGHGIDQIADYAAMRTLAVVNPQPSALEGDRTATILSLFRGGDVPAQLTAFDWGYLTGLYSGRATRRTPAQYADMARSIEKELAAGDNKP</sequence>
<accession>A0A7Y6EGN6</accession>
<comment type="caution">
    <text evidence="1">The sequence shown here is derived from an EMBL/GenBank/DDBJ whole genome shotgun (WGS) entry which is preliminary data.</text>
</comment>
<proteinExistence type="predicted"/>
<dbReference type="EMBL" id="JABMCH010000061">
    <property type="protein sequence ID" value="NUU46640.1"/>
    <property type="molecule type" value="Genomic_DNA"/>
</dbReference>
<dbReference type="RefSeq" id="WP_175311285.1">
    <property type="nucleotide sequence ID" value="NZ_CBCRYR010000010.1"/>
</dbReference>
<evidence type="ECO:0000313" key="1">
    <source>
        <dbReference type="EMBL" id="NUU46640.1"/>
    </source>
</evidence>
<name>A0A7Y6EGN6_9SPHN</name>
<dbReference type="AlphaFoldDB" id="A0A7Y6EGN6"/>
<gene>
    <name evidence="1" type="ORF">HP438_06590</name>
</gene>
<protein>
    <submittedName>
        <fullName evidence="1">Uncharacterized protein</fullName>
    </submittedName>
</protein>
<keyword evidence="2" id="KW-1185">Reference proteome</keyword>
<reference evidence="1 2" key="1">
    <citation type="submission" date="2020-05" db="EMBL/GenBank/DDBJ databases">
        <title>Genome Sequencing of Type Strains.</title>
        <authorList>
            <person name="Lemaire J.F."/>
            <person name="Inderbitzin P."/>
            <person name="Gregorio O.A."/>
            <person name="Collins S.B."/>
            <person name="Wespe N."/>
            <person name="Knight-Connoni V."/>
        </authorList>
    </citation>
    <scope>NUCLEOTIDE SEQUENCE [LARGE SCALE GENOMIC DNA]</scope>
    <source>
        <strain evidence="1 2">DSM 100049</strain>
    </source>
</reference>
<evidence type="ECO:0000313" key="2">
    <source>
        <dbReference type="Proteomes" id="UP000536441"/>
    </source>
</evidence>
<dbReference type="Proteomes" id="UP000536441">
    <property type="component" value="Unassembled WGS sequence"/>
</dbReference>
<organism evidence="1 2">
    <name type="scientific">Sphingomonas zeae</name>
    <dbReference type="NCBI Taxonomy" id="1646122"/>
    <lineage>
        <taxon>Bacteria</taxon>
        <taxon>Pseudomonadati</taxon>
        <taxon>Pseudomonadota</taxon>
        <taxon>Alphaproteobacteria</taxon>
        <taxon>Sphingomonadales</taxon>
        <taxon>Sphingomonadaceae</taxon>
        <taxon>Sphingomonas</taxon>
    </lineage>
</organism>